<evidence type="ECO:0000256" key="3">
    <source>
        <dbReference type="ARBA" id="ARBA00011738"/>
    </source>
</evidence>
<dbReference type="GO" id="GO:0004069">
    <property type="term" value="F:L-aspartate:2-oxoglutarate aminotransferase activity"/>
    <property type="evidence" value="ECO:0007669"/>
    <property type="project" value="TreeGrafter"/>
</dbReference>
<comment type="similarity">
    <text evidence="2">Belongs to the class-I pyridoxal-phosphate-dependent aminotransferase family.</text>
</comment>
<dbReference type="Gene3D" id="3.90.1150.10">
    <property type="entry name" value="Aspartate Aminotransferase, domain 1"/>
    <property type="match status" value="1"/>
</dbReference>
<keyword evidence="4 8" id="KW-0032">Aminotransferase</keyword>
<dbReference type="GO" id="GO:0030170">
    <property type="term" value="F:pyridoxal phosphate binding"/>
    <property type="evidence" value="ECO:0007669"/>
    <property type="project" value="InterPro"/>
</dbReference>
<dbReference type="GO" id="GO:0033585">
    <property type="term" value="P:L-phenylalanine biosynthetic process from chorismate via phenylpyruvate"/>
    <property type="evidence" value="ECO:0007669"/>
    <property type="project" value="TreeGrafter"/>
</dbReference>
<dbReference type="InterPro" id="IPR015422">
    <property type="entry name" value="PyrdxlP-dep_Trfase_small"/>
</dbReference>
<dbReference type="PANTHER" id="PTHR11879:SF22">
    <property type="entry name" value="ASPARTATE AMINOTRANSFERASE, MITOCHONDRIAL"/>
    <property type="match status" value="1"/>
</dbReference>
<comment type="cofactor">
    <cofactor evidence="1">
        <name>pyridoxal 5'-phosphate</name>
        <dbReference type="ChEBI" id="CHEBI:597326"/>
    </cofactor>
</comment>
<organism evidence="8">
    <name type="scientific">Rhizobium leguminosarum bv. trifolii</name>
    <dbReference type="NCBI Taxonomy" id="386"/>
    <lineage>
        <taxon>Bacteria</taxon>
        <taxon>Pseudomonadati</taxon>
        <taxon>Pseudomonadota</taxon>
        <taxon>Alphaproteobacteria</taxon>
        <taxon>Hyphomicrobiales</taxon>
        <taxon>Rhizobiaceae</taxon>
        <taxon>Rhizobium/Agrobacterium group</taxon>
        <taxon>Rhizobium</taxon>
    </lineage>
</organism>
<evidence type="ECO:0000313" key="8">
    <source>
        <dbReference type="EMBL" id="AOO89700.1"/>
    </source>
</evidence>
<dbReference type="SUPFAM" id="SSF53383">
    <property type="entry name" value="PLP-dependent transferases"/>
    <property type="match status" value="1"/>
</dbReference>
<comment type="subunit">
    <text evidence="3">Homodimer.</text>
</comment>
<sequence length="401" mass="43333">MFDDLTMPPADKILSLIPIFRQDSRPNKIDLGVGVYRDASGTTPIPRAVREAEKRIHTAQTTKAYVGPAGDPVFCDLIGRLVFGEAAPWERIRGIQTPGGAGALTVLAGLICLARPGAAVHVPDPTWVNHVSILEDNGLRIVTYPYLDNRTGEMDFDALLDHFSRSKRGDIVLLHGCCHNPTGADPSRSQWQALAEIIAERGLVPLVDIAYQGFGDGLEDDAFVVRLLAGMVPEMLVSASCSKKFGIYRERTGAAFILAANADRADATKAQLTVRARIVYSMPPDHGAAIVRTVLEDPALSADWRAELDGMRSNILSLRQGLAASFRRFTNGSDYDFLAKNKGMFSLIGLTPGEAVMLRERHAIYIVEDGRINVAGLQASQIDTFAEAVLAVRGISGSAPV</sequence>
<dbReference type="PRINTS" id="PR00799">
    <property type="entry name" value="TRANSAMINASE"/>
</dbReference>
<evidence type="ECO:0000256" key="1">
    <source>
        <dbReference type="ARBA" id="ARBA00001933"/>
    </source>
</evidence>
<dbReference type="InterPro" id="IPR015421">
    <property type="entry name" value="PyrdxlP-dep_Trfase_major"/>
</dbReference>
<dbReference type="Gene3D" id="3.40.640.10">
    <property type="entry name" value="Type I PLP-dependent aspartate aminotransferase-like (Major domain)"/>
    <property type="match status" value="1"/>
</dbReference>
<protein>
    <submittedName>
        <fullName evidence="8">Aromatic amino acid aminotransferase</fullName>
    </submittedName>
</protein>
<dbReference type="GO" id="GO:0042802">
    <property type="term" value="F:identical protein binding"/>
    <property type="evidence" value="ECO:0007669"/>
    <property type="project" value="TreeGrafter"/>
</dbReference>
<dbReference type="Pfam" id="PF00155">
    <property type="entry name" value="Aminotran_1_2"/>
    <property type="match status" value="1"/>
</dbReference>
<dbReference type="GO" id="GO:0004838">
    <property type="term" value="F:L-tyrosine-2-oxoglutarate transaminase activity"/>
    <property type="evidence" value="ECO:0007669"/>
    <property type="project" value="TreeGrafter"/>
</dbReference>
<keyword evidence="6" id="KW-0663">Pyridoxal phosphate</keyword>
<dbReference type="RefSeq" id="WP_065276346.1">
    <property type="nucleotide sequence ID" value="NZ_MAMO01000014.1"/>
</dbReference>
<evidence type="ECO:0000256" key="6">
    <source>
        <dbReference type="ARBA" id="ARBA00022898"/>
    </source>
</evidence>
<accession>A0A1B8RES7</accession>
<name>A0A1B8RES7_RHILT</name>
<evidence type="ECO:0000259" key="7">
    <source>
        <dbReference type="Pfam" id="PF00155"/>
    </source>
</evidence>
<keyword evidence="5 8" id="KW-0808">Transferase</keyword>
<reference evidence="8" key="2">
    <citation type="journal article" date="2016" name="Front. Microbiol.">
        <title>The Regulatory Protein RosR Affects Rhizobium leguminosarum bv. trifolii Protein Profiles, Cell Surface Properties, and Symbiosis with Clover.</title>
        <authorList>
            <person name="Rachwal K."/>
            <person name="Boguszewska A."/>
            <person name="Kopcinska J."/>
            <person name="Karas M."/>
            <person name="Tchorzewski M."/>
            <person name="Janczarek M."/>
        </authorList>
    </citation>
    <scope>NUCLEOTIDE SEQUENCE</scope>
    <source>
        <strain evidence="8">Rt24.2</strain>
    </source>
</reference>
<evidence type="ECO:0000256" key="2">
    <source>
        <dbReference type="ARBA" id="ARBA00007441"/>
    </source>
</evidence>
<dbReference type="AlphaFoldDB" id="A0A1B8RES7"/>
<dbReference type="EMBL" id="KX487336">
    <property type="protein sequence ID" value="AOO89700.1"/>
    <property type="molecule type" value="Genomic_DNA"/>
</dbReference>
<reference evidence="8" key="1">
    <citation type="journal article" date="2015" name="BMC Genomics">
        <title>Transcriptome profiling of a Rhizobium leguminosarum bv. trifolii rosR mutant reveals the role of the transcriptional regulator RosR in motility, synthesis of cell-surface components, and other cellular processes.</title>
        <authorList>
            <person name="Rachwal K."/>
            <person name="Matczynska E."/>
            <person name="Janczarek M."/>
        </authorList>
    </citation>
    <scope>NUCLEOTIDE SEQUENCE</scope>
    <source>
        <strain evidence="8">Rt24.2</strain>
    </source>
</reference>
<evidence type="ECO:0000256" key="4">
    <source>
        <dbReference type="ARBA" id="ARBA00022576"/>
    </source>
</evidence>
<dbReference type="NCBIfam" id="NF006719">
    <property type="entry name" value="PRK09257.1"/>
    <property type="match status" value="1"/>
</dbReference>
<dbReference type="InterPro" id="IPR000796">
    <property type="entry name" value="Asp_trans"/>
</dbReference>
<feature type="domain" description="Aminotransferase class I/classII large" evidence="7">
    <location>
        <begin position="27"/>
        <end position="389"/>
    </location>
</feature>
<dbReference type="CDD" id="cd00609">
    <property type="entry name" value="AAT_like"/>
    <property type="match status" value="1"/>
</dbReference>
<dbReference type="GO" id="GO:0005829">
    <property type="term" value="C:cytosol"/>
    <property type="evidence" value="ECO:0007669"/>
    <property type="project" value="TreeGrafter"/>
</dbReference>
<dbReference type="InterPro" id="IPR015424">
    <property type="entry name" value="PyrdxlP-dep_Trfase"/>
</dbReference>
<dbReference type="PANTHER" id="PTHR11879">
    <property type="entry name" value="ASPARTATE AMINOTRANSFERASE"/>
    <property type="match status" value="1"/>
</dbReference>
<dbReference type="InterPro" id="IPR004839">
    <property type="entry name" value="Aminotransferase_I/II_large"/>
</dbReference>
<proteinExistence type="inferred from homology"/>
<evidence type="ECO:0000256" key="5">
    <source>
        <dbReference type="ARBA" id="ARBA00022679"/>
    </source>
</evidence>